<reference evidence="9 10" key="1">
    <citation type="submission" date="2016-10" db="EMBL/GenBank/DDBJ databases">
        <authorList>
            <person name="de Groot N.N."/>
        </authorList>
    </citation>
    <scope>NUCLEOTIDE SEQUENCE [LARGE SCALE GENOMIC DNA]</scope>
    <source>
        <strain evidence="9 10">Calf135</strain>
    </source>
</reference>
<dbReference type="STRING" id="215200.SAMN05216454_1048"/>
<dbReference type="OrthoDB" id="9788148at2"/>
<keyword evidence="5" id="KW-0547">Nucleotide-binding</keyword>
<dbReference type="GO" id="GO:0005737">
    <property type="term" value="C:cytoplasm"/>
    <property type="evidence" value="ECO:0007669"/>
    <property type="project" value="TreeGrafter"/>
</dbReference>
<dbReference type="InterPro" id="IPR004562">
    <property type="entry name" value="LipoylTrfase_LipoateP_Ligase"/>
</dbReference>
<protein>
    <recommendedName>
        <fullName evidence="3">lipoate--protein ligase</fullName>
        <ecNumber evidence="3">6.3.1.20</ecNumber>
    </recommendedName>
</protein>
<comment type="catalytic activity">
    <reaction evidence="7">
        <text>L-lysyl-[lipoyl-carrier protein] + (R)-lipoate + ATP = N(6)-[(R)-lipoyl]-L-lysyl-[lipoyl-carrier protein] + AMP + diphosphate + H(+)</text>
        <dbReference type="Rhea" id="RHEA:49288"/>
        <dbReference type="Rhea" id="RHEA-COMP:10500"/>
        <dbReference type="Rhea" id="RHEA-COMP:10502"/>
        <dbReference type="ChEBI" id="CHEBI:15378"/>
        <dbReference type="ChEBI" id="CHEBI:29969"/>
        <dbReference type="ChEBI" id="CHEBI:30616"/>
        <dbReference type="ChEBI" id="CHEBI:33019"/>
        <dbReference type="ChEBI" id="CHEBI:83088"/>
        <dbReference type="ChEBI" id="CHEBI:83099"/>
        <dbReference type="ChEBI" id="CHEBI:456215"/>
        <dbReference type="EC" id="6.3.1.20"/>
    </reaction>
</comment>
<dbReference type="SUPFAM" id="SSF55681">
    <property type="entry name" value="Class II aaRS and biotin synthetases"/>
    <property type="match status" value="1"/>
</dbReference>
<dbReference type="Proteomes" id="UP000199512">
    <property type="component" value="Unassembled WGS sequence"/>
</dbReference>
<sequence length="306" mass="35301">MKVKIVILDSKNPYTNISREYSYFENLQSDEIIFLLWQNEPCVVMGRNQNIYNELDLTYIDQQKILPVRRFTGGGSVYHDLGNLNFTFISNQKNKDINTWINIILKALKKEGIEAEKKGRNDLLSNGKKVSGMAWLEDEEKFLIHGTLMVNLDLKKLSKCLTPDISKFIGKGIKSIKSRVVNLKELNPFITVSGLRSSLIEAFKEEYPYAKLSKHTEIPDEIAIYEMLKSQEWIFGKREKAQMQRILKVEGKPLSLDIYIDNGIIDNVDVYTDSLDLKKVEKIRANLIGKEYKSLNIDDIIKSIWA</sequence>
<evidence type="ECO:0000313" key="9">
    <source>
        <dbReference type="EMBL" id="SEN44172.1"/>
    </source>
</evidence>
<dbReference type="PANTHER" id="PTHR12561">
    <property type="entry name" value="LIPOATE-PROTEIN LIGASE"/>
    <property type="match status" value="1"/>
</dbReference>
<dbReference type="InterPro" id="IPR019491">
    <property type="entry name" value="Lipoate_protein_ligase_C"/>
</dbReference>
<evidence type="ECO:0000259" key="8">
    <source>
        <dbReference type="PROSITE" id="PS51733"/>
    </source>
</evidence>
<dbReference type="GO" id="GO:0017118">
    <property type="term" value="F:lipoyltransferase activity"/>
    <property type="evidence" value="ECO:0007669"/>
    <property type="project" value="TreeGrafter"/>
</dbReference>
<evidence type="ECO:0000313" key="10">
    <source>
        <dbReference type="Proteomes" id="UP000199512"/>
    </source>
</evidence>
<evidence type="ECO:0000256" key="1">
    <source>
        <dbReference type="ARBA" id="ARBA00005085"/>
    </source>
</evidence>
<dbReference type="Pfam" id="PF21948">
    <property type="entry name" value="LplA-B_cat"/>
    <property type="match status" value="1"/>
</dbReference>
<organism evidence="9 10">
    <name type="scientific">Peptostreptococcus russellii</name>
    <dbReference type="NCBI Taxonomy" id="215200"/>
    <lineage>
        <taxon>Bacteria</taxon>
        <taxon>Bacillati</taxon>
        <taxon>Bacillota</taxon>
        <taxon>Clostridia</taxon>
        <taxon>Peptostreptococcales</taxon>
        <taxon>Peptostreptococcaceae</taxon>
        <taxon>Peptostreptococcus</taxon>
    </lineage>
</organism>
<gene>
    <name evidence="9" type="ORF">SAMN05216454_1048</name>
</gene>
<dbReference type="InterPro" id="IPR004143">
    <property type="entry name" value="BPL_LPL_catalytic"/>
</dbReference>
<evidence type="ECO:0000256" key="3">
    <source>
        <dbReference type="ARBA" id="ARBA00012367"/>
    </source>
</evidence>
<name>A0A1H8GJJ6_9FIRM</name>
<dbReference type="CDD" id="cd16443">
    <property type="entry name" value="LplA"/>
    <property type="match status" value="1"/>
</dbReference>
<keyword evidence="10" id="KW-1185">Reference proteome</keyword>
<dbReference type="SUPFAM" id="SSF82649">
    <property type="entry name" value="SufE/NifU"/>
    <property type="match status" value="1"/>
</dbReference>
<feature type="domain" description="BPL/LPL catalytic" evidence="8">
    <location>
        <begin position="28"/>
        <end position="211"/>
    </location>
</feature>
<dbReference type="PROSITE" id="PS51733">
    <property type="entry name" value="BPL_LPL_CATALYTIC"/>
    <property type="match status" value="1"/>
</dbReference>
<proteinExistence type="predicted"/>
<dbReference type="PANTHER" id="PTHR12561:SF3">
    <property type="entry name" value="LIPOYLTRANSFERASE 1, MITOCHONDRIAL"/>
    <property type="match status" value="1"/>
</dbReference>
<dbReference type="GO" id="GO:0016979">
    <property type="term" value="F:lipoate-protein ligase activity"/>
    <property type="evidence" value="ECO:0007669"/>
    <property type="project" value="UniProtKB-EC"/>
</dbReference>
<dbReference type="Pfam" id="PF10437">
    <property type="entry name" value="Lip_prot_lig_C"/>
    <property type="match status" value="1"/>
</dbReference>
<evidence type="ECO:0000256" key="7">
    <source>
        <dbReference type="ARBA" id="ARBA00048037"/>
    </source>
</evidence>
<dbReference type="RefSeq" id="WP_091974681.1">
    <property type="nucleotide sequence ID" value="NZ_FODF01000004.1"/>
</dbReference>
<evidence type="ECO:0000256" key="5">
    <source>
        <dbReference type="ARBA" id="ARBA00022741"/>
    </source>
</evidence>
<dbReference type="InterPro" id="IPR045864">
    <property type="entry name" value="aa-tRNA-synth_II/BPL/LPL"/>
</dbReference>
<dbReference type="GO" id="GO:0009249">
    <property type="term" value="P:protein lipoylation"/>
    <property type="evidence" value="ECO:0007669"/>
    <property type="project" value="InterPro"/>
</dbReference>
<accession>A0A1H8GJJ6</accession>
<dbReference type="Gene3D" id="3.30.390.50">
    <property type="entry name" value="CO dehydrogenase flavoprotein, C-terminal domain"/>
    <property type="match status" value="1"/>
</dbReference>
<dbReference type="NCBIfam" id="TIGR00545">
    <property type="entry name" value="lipoyltrans"/>
    <property type="match status" value="1"/>
</dbReference>
<evidence type="ECO:0000256" key="2">
    <source>
        <dbReference type="ARBA" id="ARBA00005124"/>
    </source>
</evidence>
<dbReference type="Gene3D" id="3.30.930.10">
    <property type="entry name" value="Bira Bifunctional Protein, Domain 2"/>
    <property type="match status" value="1"/>
</dbReference>
<dbReference type="UniPathway" id="UPA00537">
    <property type="reaction ID" value="UER00594"/>
</dbReference>
<keyword evidence="6" id="KW-0067">ATP-binding</keyword>
<comment type="pathway">
    <text evidence="1">Protein modification; protein lipoylation via exogenous pathway; protein N(6)-(lipoyl)lysine from lipoate: step 2/2.</text>
</comment>
<evidence type="ECO:0000256" key="4">
    <source>
        <dbReference type="ARBA" id="ARBA00022598"/>
    </source>
</evidence>
<evidence type="ECO:0000256" key="6">
    <source>
        <dbReference type="ARBA" id="ARBA00022840"/>
    </source>
</evidence>
<dbReference type="EMBL" id="FODF01000004">
    <property type="protein sequence ID" value="SEN44172.1"/>
    <property type="molecule type" value="Genomic_DNA"/>
</dbReference>
<dbReference type="GO" id="GO:0005524">
    <property type="term" value="F:ATP binding"/>
    <property type="evidence" value="ECO:0007669"/>
    <property type="project" value="UniProtKB-KW"/>
</dbReference>
<dbReference type="AlphaFoldDB" id="A0A1H8GJJ6"/>
<dbReference type="EC" id="6.3.1.20" evidence="3"/>
<keyword evidence="4 9" id="KW-0436">Ligase</keyword>
<comment type="pathway">
    <text evidence="2">Protein modification; protein lipoylation via exogenous pathway; protein N(6)-(lipoyl)lysine from lipoate: step 1/2.</text>
</comment>